<reference evidence="1" key="2">
    <citation type="submission" date="2020-03" db="EMBL/GenBank/DDBJ databases">
        <authorList>
            <consortium name="NCBI Pathogen Detection Project"/>
        </authorList>
    </citation>
    <scope>NUCLEOTIDE SEQUENCE</scope>
    <source>
        <strain evidence="1">AMC_487</strain>
    </source>
</reference>
<proteinExistence type="predicted"/>
<dbReference type="RefSeq" id="WP_077896017.1">
    <property type="nucleotide sequence ID" value="NZ_JADIEX010000087.1"/>
</dbReference>
<dbReference type="Proteomes" id="UP000663166">
    <property type="component" value="Chromosome"/>
</dbReference>
<sequence>MQITETVLSEPVEIRRFIQQAVDHWPRLLAVHFTLHSTEGNRDEGQIHAFYRAFYRQLNQRSHAGYPLLPVVLRWLRETTESTGIRCLLLISQDLICPPGAGLTADDADSHLVALLQQTGSTLTPEGHCTVVCCYRVVRAATPECAESFTTFRNTCLSLSRPVMAGIIR</sequence>
<protein>
    <submittedName>
        <fullName evidence="1">Inovirus Gp2 family protein</fullName>
    </submittedName>
</protein>
<evidence type="ECO:0000313" key="2">
    <source>
        <dbReference type="EMBL" id="QRZ98995.1"/>
    </source>
</evidence>
<evidence type="ECO:0000313" key="1">
    <source>
        <dbReference type="EMBL" id="HAI5334661.1"/>
    </source>
</evidence>
<gene>
    <name evidence="1" type="ORF">HJQ60_004731</name>
    <name evidence="2" type="ORF">JNP96_08535</name>
</gene>
<accession>A0A243ZNI2</accession>
<dbReference type="Proteomes" id="UP000845800">
    <property type="component" value="Unassembled WGS sequence"/>
</dbReference>
<dbReference type="AlphaFoldDB" id="A0A243ZNI2"/>
<reference evidence="1" key="1">
    <citation type="journal article" date="2018" name="Genome Biol.">
        <title>SKESA: strategic k-mer extension for scrupulous assemblies.</title>
        <authorList>
            <person name="Souvorov A."/>
            <person name="Agarwala R."/>
            <person name="Lipman D.J."/>
        </authorList>
    </citation>
    <scope>NUCLEOTIDE SEQUENCE [LARGE SCALE GENOMIC DNA]</scope>
    <source>
        <strain evidence="1">AMC_487</strain>
    </source>
</reference>
<reference evidence="2" key="3">
    <citation type="submission" date="2021-02" db="EMBL/GenBank/DDBJ databases">
        <title>Co-localization of colistin and carbapenem -resistance genes on a novel transferable IncHI2 plasmid in Escherichia coli from chicken-origin.</title>
        <authorList>
            <person name="Hoffmann M."/>
            <person name="Balkey M."/>
            <person name="Ronco T."/>
            <person name="Hendriksen R.S."/>
        </authorList>
    </citation>
    <scope>NUCLEOTIDE SEQUENCE</scope>
    <source>
        <strain evidence="2">CFSAN083829</strain>
    </source>
</reference>
<dbReference type="EMBL" id="CP070393">
    <property type="protein sequence ID" value="QRZ98995.1"/>
    <property type="molecule type" value="Genomic_DNA"/>
</dbReference>
<name>A0A243ZNI2_ECOLX</name>
<dbReference type="EMBL" id="DABERK010000036">
    <property type="protein sequence ID" value="HAI5334661.1"/>
    <property type="molecule type" value="Genomic_DNA"/>
</dbReference>
<organism evidence="1">
    <name type="scientific">Escherichia coli</name>
    <dbReference type="NCBI Taxonomy" id="562"/>
    <lineage>
        <taxon>Bacteria</taxon>
        <taxon>Pseudomonadati</taxon>
        <taxon>Pseudomonadota</taxon>
        <taxon>Gammaproteobacteria</taxon>
        <taxon>Enterobacterales</taxon>
        <taxon>Enterobacteriaceae</taxon>
        <taxon>Escherichia</taxon>
    </lineage>
</organism>